<gene>
    <name evidence="1" type="ORF">XELAEV_18009885mg</name>
</gene>
<reference evidence="2" key="1">
    <citation type="journal article" date="2016" name="Nature">
        <title>Genome evolution in the allotetraploid frog Xenopus laevis.</title>
        <authorList>
            <person name="Session A.M."/>
            <person name="Uno Y."/>
            <person name="Kwon T."/>
            <person name="Chapman J.A."/>
            <person name="Toyoda A."/>
            <person name="Takahashi S."/>
            <person name="Fukui A."/>
            <person name="Hikosaka A."/>
            <person name="Suzuki A."/>
            <person name="Kondo M."/>
            <person name="van Heeringen S.J."/>
            <person name="Quigley I."/>
            <person name="Heinz S."/>
            <person name="Ogino H."/>
            <person name="Ochi H."/>
            <person name="Hellsten U."/>
            <person name="Lyons J.B."/>
            <person name="Simakov O."/>
            <person name="Putnam N."/>
            <person name="Stites J."/>
            <person name="Kuroki Y."/>
            <person name="Tanaka T."/>
            <person name="Michiue T."/>
            <person name="Watanabe M."/>
            <person name="Bogdanovic O."/>
            <person name="Lister R."/>
            <person name="Georgiou G."/>
            <person name="Paranjpe S.S."/>
            <person name="van Kruijsbergen I."/>
            <person name="Shu S."/>
            <person name="Carlson J."/>
            <person name="Kinoshita T."/>
            <person name="Ohta Y."/>
            <person name="Mawaribuchi S."/>
            <person name="Jenkins J."/>
            <person name="Grimwood J."/>
            <person name="Schmutz J."/>
            <person name="Mitros T."/>
            <person name="Mozaffari S.V."/>
            <person name="Suzuki Y."/>
            <person name="Haramoto Y."/>
            <person name="Yamamoto T.S."/>
            <person name="Takagi C."/>
            <person name="Heald R."/>
            <person name="Miller K."/>
            <person name="Haudenschild C."/>
            <person name="Kitzman J."/>
            <person name="Nakayama T."/>
            <person name="Izutsu Y."/>
            <person name="Robert J."/>
            <person name="Fortriede J."/>
            <person name="Burns K."/>
            <person name="Lotay V."/>
            <person name="Karimi K."/>
            <person name="Yasuoka Y."/>
            <person name="Dichmann D.S."/>
            <person name="Flajnik M.F."/>
            <person name="Houston D.W."/>
            <person name="Shendure J."/>
            <person name="DuPasquier L."/>
            <person name="Vize P.D."/>
            <person name="Zorn A.M."/>
            <person name="Ito M."/>
            <person name="Marcotte E.M."/>
            <person name="Wallingford J.B."/>
            <person name="Ito Y."/>
            <person name="Asashima M."/>
            <person name="Ueno N."/>
            <person name="Matsuda Y."/>
            <person name="Veenstra G.J."/>
            <person name="Fujiyama A."/>
            <person name="Harland R.M."/>
            <person name="Taira M."/>
            <person name="Rokhsar D.S."/>
        </authorList>
    </citation>
    <scope>NUCLEOTIDE SEQUENCE [LARGE SCALE GENOMIC DNA]</scope>
    <source>
        <strain evidence="2">J</strain>
    </source>
</reference>
<dbReference type="EMBL" id="CM004467">
    <property type="protein sequence ID" value="OCT97655.1"/>
    <property type="molecule type" value="Genomic_DNA"/>
</dbReference>
<dbReference type="AlphaFoldDB" id="A0A974I188"/>
<evidence type="ECO:0000313" key="2">
    <source>
        <dbReference type="Proteomes" id="UP000694892"/>
    </source>
</evidence>
<accession>A0A974I188</accession>
<dbReference type="Proteomes" id="UP000694892">
    <property type="component" value="Chromosome 1S"/>
</dbReference>
<sequence length="73" mass="8478">MGGSGGNILNIYTVYLFRKHNIKCKTSQEGEDSCIQNKYVKKLNSASKRTFVHELDKIYLVWQNFWALFAVTM</sequence>
<proteinExistence type="predicted"/>
<name>A0A974I188_XENLA</name>
<organism evidence="1 2">
    <name type="scientific">Xenopus laevis</name>
    <name type="common">African clawed frog</name>
    <dbReference type="NCBI Taxonomy" id="8355"/>
    <lineage>
        <taxon>Eukaryota</taxon>
        <taxon>Metazoa</taxon>
        <taxon>Chordata</taxon>
        <taxon>Craniata</taxon>
        <taxon>Vertebrata</taxon>
        <taxon>Euteleostomi</taxon>
        <taxon>Amphibia</taxon>
        <taxon>Batrachia</taxon>
        <taxon>Anura</taxon>
        <taxon>Pipoidea</taxon>
        <taxon>Pipidae</taxon>
        <taxon>Xenopodinae</taxon>
        <taxon>Xenopus</taxon>
        <taxon>Xenopus</taxon>
    </lineage>
</organism>
<protein>
    <submittedName>
        <fullName evidence="1">Uncharacterized protein</fullName>
    </submittedName>
</protein>
<evidence type="ECO:0000313" key="1">
    <source>
        <dbReference type="EMBL" id="OCT97655.1"/>
    </source>
</evidence>